<evidence type="ECO:0000313" key="3">
    <source>
        <dbReference type="EMBL" id="KAH0576464.1"/>
    </source>
</evidence>
<sequence length="188" mass="22094">MKDYNLRWFDYQHLLIVMNYLVITYNIRKIGQLSTKISLLFLLSVGIENPLFLFVAEKRPFRAFSDYSLKLNIAMLLLIYSQLIELLQPFYQIIASLIAINNIFNTYNWFSKNTNQKLKRIFIMSQCYRRVVLVCFGTHNFGYIEILRSFAVCLLQKSSGPVKTKIAIFTICEVIFMVYRDAVGLQQI</sequence>
<reference evidence="2 3" key="1">
    <citation type="journal article" date="2014" name="PLoS Genet.">
        <title>The Genome of Spironucleus salmonicida Highlights a Fish Pathogen Adapted to Fluctuating Environments.</title>
        <authorList>
            <person name="Xu F."/>
            <person name="Jerlstrom-Hultqvist J."/>
            <person name="Einarsson E."/>
            <person name="Astvaldsson A."/>
            <person name="Svard S.G."/>
            <person name="Andersson J.O."/>
        </authorList>
    </citation>
    <scope>NUCLEOTIDE SEQUENCE</scope>
    <source>
        <strain evidence="3">ATCC 50377</strain>
    </source>
</reference>
<accession>V6LM88</accession>
<evidence type="ECO:0000313" key="2">
    <source>
        <dbReference type="EMBL" id="EST45807.1"/>
    </source>
</evidence>
<dbReference type="RefSeq" id="XP_067767237.1">
    <property type="nucleotide sequence ID" value="XM_067905920.1"/>
</dbReference>
<name>V6LM88_9EUKA</name>
<evidence type="ECO:0000313" key="4">
    <source>
        <dbReference type="Proteomes" id="UP000018208"/>
    </source>
</evidence>
<dbReference type="Proteomes" id="UP000018208">
    <property type="component" value="Unassembled WGS sequence"/>
</dbReference>
<keyword evidence="1 2" id="KW-0812">Transmembrane</keyword>
<dbReference type="EMBL" id="KI546089">
    <property type="protein sequence ID" value="EST45807.1"/>
    <property type="molecule type" value="Genomic_DNA"/>
</dbReference>
<protein>
    <submittedName>
        <fullName evidence="2">Transmembrane domain-containing protein</fullName>
    </submittedName>
</protein>
<keyword evidence="4" id="KW-1185">Reference proteome</keyword>
<dbReference type="GeneID" id="94296051"/>
<evidence type="ECO:0000256" key="1">
    <source>
        <dbReference type="SAM" id="Phobius"/>
    </source>
</evidence>
<feature type="transmembrane region" description="Helical" evidence="1">
    <location>
        <begin position="37"/>
        <end position="55"/>
    </location>
</feature>
<proteinExistence type="predicted"/>
<reference evidence="3" key="2">
    <citation type="submission" date="2020-12" db="EMBL/GenBank/DDBJ databases">
        <title>New Spironucleus salmonicida genome in near-complete chromosomes.</title>
        <authorList>
            <person name="Xu F."/>
            <person name="Kurt Z."/>
            <person name="Jimenez-Gonzalez A."/>
            <person name="Astvaldsson A."/>
            <person name="Andersson J.O."/>
            <person name="Svard S.G."/>
        </authorList>
    </citation>
    <scope>NUCLEOTIDE SEQUENCE</scope>
    <source>
        <strain evidence="3">ATCC 50377</strain>
    </source>
</reference>
<dbReference type="AlphaFoldDB" id="V6LM88"/>
<organism evidence="2">
    <name type="scientific">Spironucleus salmonicida</name>
    <dbReference type="NCBI Taxonomy" id="348837"/>
    <lineage>
        <taxon>Eukaryota</taxon>
        <taxon>Metamonada</taxon>
        <taxon>Diplomonadida</taxon>
        <taxon>Hexamitidae</taxon>
        <taxon>Hexamitinae</taxon>
        <taxon>Spironucleus</taxon>
    </lineage>
</organism>
<gene>
    <name evidence="3" type="ORF">SS50377_22028</name>
    <name evidence="2" type="ORF">SS50377_jh020</name>
</gene>
<dbReference type="EMBL" id="AUWU02000002">
    <property type="protein sequence ID" value="KAH0576464.1"/>
    <property type="molecule type" value="Genomic_DNA"/>
</dbReference>
<keyword evidence="1" id="KW-0472">Membrane</keyword>
<dbReference type="VEuPathDB" id="GiardiaDB:SS50377_22028"/>
<feature type="transmembrane region" description="Helical" evidence="1">
    <location>
        <begin position="90"/>
        <end position="110"/>
    </location>
</feature>
<dbReference type="KEGG" id="ssao:94296051"/>
<keyword evidence="1" id="KW-1133">Transmembrane helix</keyword>